<name>A0AAQ1KJP3_9PSED</name>
<protein>
    <submittedName>
        <fullName evidence="2">Uncharacterized protein</fullName>
    </submittedName>
</protein>
<keyword evidence="3" id="KW-1185">Reference proteome</keyword>
<evidence type="ECO:0000313" key="2">
    <source>
        <dbReference type="EMBL" id="SFD57054.1"/>
    </source>
</evidence>
<accession>A0AAQ1KJP3</accession>
<sequence length="43" mass="4483">MRSRAPGASTEENSVQDQQTPLNSGFGFHSSAAEVLTGIDAFA</sequence>
<reference evidence="2 3" key="1">
    <citation type="submission" date="2016-10" db="EMBL/GenBank/DDBJ databases">
        <authorList>
            <person name="Varghese N."/>
            <person name="Submissions S."/>
        </authorList>
    </citation>
    <scope>NUCLEOTIDE SEQUENCE [LARGE SCALE GENOMIC DNA]</scope>
    <source>
        <strain evidence="2 3">LMG 18378</strain>
    </source>
</reference>
<dbReference type="AlphaFoldDB" id="A0AAQ1KJP3"/>
<dbReference type="EMBL" id="FOLS01000029">
    <property type="protein sequence ID" value="SFD57054.1"/>
    <property type="molecule type" value="Genomic_DNA"/>
</dbReference>
<feature type="region of interest" description="Disordered" evidence="1">
    <location>
        <begin position="1"/>
        <end position="27"/>
    </location>
</feature>
<feature type="compositionally biased region" description="Polar residues" evidence="1">
    <location>
        <begin position="10"/>
        <end position="23"/>
    </location>
</feature>
<dbReference type="Proteomes" id="UP000183385">
    <property type="component" value="Unassembled WGS sequence"/>
</dbReference>
<proteinExistence type="predicted"/>
<evidence type="ECO:0000313" key="3">
    <source>
        <dbReference type="Proteomes" id="UP000183385"/>
    </source>
</evidence>
<comment type="caution">
    <text evidence="2">The sequence shown here is derived from an EMBL/GenBank/DDBJ whole genome shotgun (WGS) entry which is preliminary data.</text>
</comment>
<evidence type="ECO:0000256" key="1">
    <source>
        <dbReference type="SAM" id="MobiDB-lite"/>
    </source>
</evidence>
<gene>
    <name evidence="2" type="ORF">SAMN05216577_12952</name>
</gene>
<organism evidence="2 3">
    <name type="scientific">Pseudomonas citronellolis</name>
    <dbReference type="NCBI Taxonomy" id="53408"/>
    <lineage>
        <taxon>Bacteria</taxon>
        <taxon>Pseudomonadati</taxon>
        <taxon>Pseudomonadota</taxon>
        <taxon>Gammaproteobacteria</taxon>
        <taxon>Pseudomonadales</taxon>
        <taxon>Pseudomonadaceae</taxon>
        <taxon>Pseudomonas</taxon>
    </lineage>
</organism>